<feature type="transmembrane region" description="Helical" evidence="6">
    <location>
        <begin position="225"/>
        <end position="247"/>
    </location>
</feature>
<dbReference type="SUPFAM" id="SSF103473">
    <property type="entry name" value="MFS general substrate transporter"/>
    <property type="match status" value="1"/>
</dbReference>
<proteinExistence type="predicted"/>
<dbReference type="PANTHER" id="PTHR23513">
    <property type="entry name" value="INTEGRAL MEMBRANE EFFLUX PROTEIN-RELATED"/>
    <property type="match status" value="1"/>
</dbReference>
<keyword evidence="4 6" id="KW-1133">Transmembrane helix</keyword>
<feature type="transmembrane region" description="Helical" evidence="6">
    <location>
        <begin position="283"/>
        <end position="301"/>
    </location>
</feature>
<evidence type="ECO:0000256" key="6">
    <source>
        <dbReference type="SAM" id="Phobius"/>
    </source>
</evidence>
<evidence type="ECO:0000256" key="2">
    <source>
        <dbReference type="ARBA" id="ARBA00022475"/>
    </source>
</evidence>
<gene>
    <name evidence="7" type="ORF">P6P90_16960</name>
</gene>
<dbReference type="InterPro" id="IPR011701">
    <property type="entry name" value="MFS"/>
</dbReference>
<comment type="subcellular location">
    <subcellularLocation>
        <location evidence="1">Cell membrane</location>
        <topology evidence="1">Multi-pass membrane protein</topology>
    </subcellularLocation>
</comment>
<evidence type="ECO:0000256" key="5">
    <source>
        <dbReference type="ARBA" id="ARBA00023136"/>
    </source>
</evidence>
<keyword evidence="2" id="KW-1003">Cell membrane</keyword>
<organism evidence="7 8">
    <name type="scientific">Ectobacillus antri</name>
    <dbReference type="NCBI Taxonomy" id="2486280"/>
    <lineage>
        <taxon>Bacteria</taxon>
        <taxon>Bacillati</taxon>
        <taxon>Bacillota</taxon>
        <taxon>Bacilli</taxon>
        <taxon>Bacillales</taxon>
        <taxon>Bacillaceae</taxon>
        <taxon>Ectobacillus</taxon>
    </lineage>
</organism>
<sequence length="415" mass="45992">MKNNYSFRLLWLGQSLANLADSLYILSLVSLVYTLTHSAILSSLVPVVRLSAMIIGGLLAPLLIEKFQSSRLLSFSLLGQTLLLIGLTLVSIANNKISIWIWIFIALISLFDGWTLPTRNALVPQLVSREELIRANSLLATSDQVILLTGWSLGGLLVNHFGSVPILWLTVSCFAISTVSLLFIRHTHSKDIVKEQRAPMRKTIVEGWNYLFTQKDLKRITGMSILDYAASSVWAGAIILVFVDQVLHQDQAWWGWINASYFASSILGGLLVIKYADFFKGRLVYTLFIGGIVIGTLTLLFATTSVPYISLVLSLLMGLPQQIKQIAERTFLQTRLSINMLPKVLAAHQTMASATFSLSVLLMGWITDNYSVKIAYIVSSLFCALSAYIALGLKRQHKIASNSLASDETIYSRDL</sequence>
<evidence type="ECO:0000313" key="8">
    <source>
        <dbReference type="Proteomes" id="UP001218246"/>
    </source>
</evidence>
<keyword evidence="8" id="KW-1185">Reference proteome</keyword>
<feature type="transmembrane region" description="Helical" evidence="6">
    <location>
        <begin position="72"/>
        <end position="93"/>
    </location>
</feature>
<dbReference type="Proteomes" id="UP001218246">
    <property type="component" value="Unassembled WGS sequence"/>
</dbReference>
<dbReference type="CDD" id="cd06173">
    <property type="entry name" value="MFS_MefA_like"/>
    <property type="match status" value="1"/>
</dbReference>
<dbReference type="PANTHER" id="PTHR23513:SF19">
    <property type="entry name" value="MAJOR FACILITATOR SUPERFAMILY (MFS) PROFILE DOMAIN-CONTAINING PROTEIN"/>
    <property type="match status" value="1"/>
</dbReference>
<dbReference type="Pfam" id="PF07690">
    <property type="entry name" value="MFS_1"/>
    <property type="match status" value="1"/>
</dbReference>
<name>A0ABT6H8D9_9BACI</name>
<dbReference type="EMBL" id="JARULN010000035">
    <property type="protein sequence ID" value="MDG5755582.1"/>
    <property type="molecule type" value="Genomic_DNA"/>
</dbReference>
<evidence type="ECO:0000256" key="1">
    <source>
        <dbReference type="ARBA" id="ARBA00004651"/>
    </source>
</evidence>
<protein>
    <submittedName>
        <fullName evidence="7">MFS transporter</fullName>
    </submittedName>
</protein>
<feature type="transmembrane region" description="Helical" evidence="6">
    <location>
        <begin position="164"/>
        <end position="184"/>
    </location>
</feature>
<evidence type="ECO:0000256" key="4">
    <source>
        <dbReference type="ARBA" id="ARBA00022989"/>
    </source>
</evidence>
<feature type="transmembrane region" description="Helical" evidence="6">
    <location>
        <begin position="344"/>
        <end position="367"/>
    </location>
</feature>
<evidence type="ECO:0000256" key="3">
    <source>
        <dbReference type="ARBA" id="ARBA00022692"/>
    </source>
</evidence>
<keyword evidence="3 6" id="KW-0812">Transmembrane</keyword>
<dbReference type="Gene3D" id="1.20.1250.20">
    <property type="entry name" value="MFS general substrate transporter like domains"/>
    <property type="match status" value="1"/>
</dbReference>
<accession>A0ABT6H8D9</accession>
<reference evidence="7 8" key="1">
    <citation type="submission" date="2023-04" db="EMBL/GenBank/DDBJ databases">
        <title>Ectobacillus antri isolated from activated sludge.</title>
        <authorList>
            <person name="Yan P."/>
            <person name="Liu X."/>
        </authorList>
    </citation>
    <scope>NUCLEOTIDE SEQUENCE [LARGE SCALE GENOMIC DNA]</scope>
    <source>
        <strain evidence="7 8">C18H</strain>
    </source>
</reference>
<feature type="transmembrane region" description="Helical" evidence="6">
    <location>
        <begin position="9"/>
        <end position="33"/>
    </location>
</feature>
<dbReference type="RefSeq" id="WP_278018717.1">
    <property type="nucleotide sequence ID" value="NZ_JARRRY010000035.1"/>
</dbReference>
<keyword evidence="5 6" id="KW-0472">Membrane</keyword>
<feature type="transmembrane region" description="Helical" evidence="6">
    <location>
        <begin position="253"/>
        <end position="276"/>
    </location>
</feature>
<comment type="caution">
    <text evidence="7">The sequence shown here is derived from an EMBL/GenBank/DDBJ whole genome shotgun (WGS) entry which is preliminary data.</text>
</comment>
<feature type="transmembrane region" description="Helical" evidence="6">
    <location>
        <begin position="99"/>
        <end position="117"/>
    </location>
</feature>
<feature type="transmembrane region" description="Helical" evidence="6">
    <location>
        <begin position="373"/>
        <end position="393"/>
    </location>
</feature>
<dbReference type="InterPro" id="IPR036259">
    <property type="entry name" value="MFS_trans_sf"/>
</dbReference>
<feature type="transmembrane region" description="Helical" evidence="6">
    <location>
        <begin position="39"/>
        <end position="60"/>
    </location>
</feature>
<evidence type="ECO:0000313" key="7">
    <source>
        <dbReference type="EMBL" id="MDG5755582.1"/>
    </source>
</evidence>